<dbReference type="SUPFAM" id="SSF53187">
    <property type="entry name" value="Zn-dependent exopeptidases"/>
    <property type="match status" value="1"/>
</dbReference>
<dbReference type="Gene3D" id="3.40.630.10">
    <property type="entry name" value="Zn peptidases"/>
    <property type="match status" value="2"/>
</dbReference>
<keyword evidence="4" id="KW-1185">Reference proteome</keyword>
<dbReference type="PANTHER" id="PTHR30575:SF0">
    <property type="entry name" value="XAA-ARG DIPEPTIDASE"/>
    <property type="match status" value="1"/>
</dbReference>
<accession>A0A1G1TLQ6</accession>
<dbReference type="SUPFAM" id="SSF55031">
    <property type="entry name" value="Bacterial exopeptidase dimerisation domain"/>
    <property type="match status" value="1"/>
</dbReference>
<keyword evidence="1" id="KW-0732">Signal</keyword>
<evidence type="ECO:0000313" key="4">
    <source>
        <dbReference type="Proteomes" id="UP000177506"/>
    </source>
</evidence>
<dbReference type="RefSeq" id="WP_070740470.1">
    <property type="nucleotide sequence ID" value="NZ_MDZA01000033.1"/>
</dbReference>
<evidence type="ECO:0000256" key="1">
    <source>
        <dbReference type="SAM" id="SignalP"/>
    </source>
</evidence>
<dbReference type="PANTHER" id="PTHR30575">
    <property type="entry name" value="PEPTIDASE M20"/>
    <property type="match status" value="1"/>
</dbReference>
<feature type="signal peptide" evidence="1">
    <location>
        <begin position="1"/>
        <end position="31"/>
    </location>
</feature>
<sequence>MNQTSTSLGKRSWLAAGLLAGLALAPLGARAQAPAMPPAKLEALKKELLVEIDKQQKTTQQMVDMVFSFGELGFQETETSRYLTGILKKNGFVIQTGISGVPTAWTATWGKGKPVIAIGSDIDCIPKASQKPGVAYHDPIIEGAPGHGEGHNSGVPLNITAVLALKKIMEREHLPGTLMLWPGVAEEQLGTKAYFVRDGYFKNVDACIFTHVGDNLGVSYGDNGGNGMISVKFDFDGQAAHSAGAPWRGRSALDAVELMDVGWNFHREHMEVTQRSHYVIPDGGDQPNVVPSKASVWYYFRDRTYPKIMEMYADALKMAEGATLMTKTTTTHEVLGSAWPGHMNKAIAEAMYQNMRTVGLPQWSADDQVLARATQVEMKAPKTDRRNRPIDGLATKLDSLTAPEAFSIGGGSDDIADISWNVPTVVLRYPANIPGLPGHHWSNAIAMATPIAHKGVTAGAKAEALTLLDMLVNPALIKDAWTYFTDVQTKDTKYTPMVSATDKPAITLNKNIMAQYRPEMAKYYYNPAKYKSYLEQLGITYPTVRPAGAPAKANGTD</sequence>
<dbReference type="Pfam" id="PF07687">
    <property type="entry name" value="M20_dimer"/>
    <property type="match status" value="1"/>
</dbReference>
<dbReference type="Proteomes" id="UP000177506">
    <property type="component" value="Unassembled WGS sequence"/>
</dbReference>
<comment type="caution">
    <text evidence="3">The sequence shown here is derived from an EMBL/GenBank/DDBJ whole genome shotgun (WGS) entry which is preliminary data.</text>
</comment>
<evidence type="ECO:0000313" key="3">
    <source>
        <dbReference type="EMBL" id="OGX91806.1"/>
    </source>
</evidence>
<dbReference type="GO" id="GO:0046657">
    <property type="term" value="P:folic acid catabolic process"/>
    <property type="evidence" value="ECO:0007669"/>
    <property type="project" value="TreeGrafter"/>
</dbReference>
<dbReference type="GO" id="GO:0071713">
    <property type="term" value="F:para-aminobenzoyl-glutamate hydrolase activity"/>
    <property type="evidence" value="ECO:0007669"/>
    <property type="project" value="TreeGrafter"/>
</dbReference>
<dbReference type="InterPro" id="IPR011650">
    <property type="entry name" value="Peptidase_M20_dimer"/>
</dbReference>
<dbReference type="PROSITE" id="PS51318">
    <property type="entry name" value="TAT"/>
    <property type="match status" value="1"/>
</dbReference>
<dbReference type="GO" id="GO:0016805">
    <property type="term" value="F:dipeptidase activity"/>
    <property type="evidence" value="ECO:0007669"/>
    <property type="project" value="TreeGrafter"/>
</dbReference>
<name>A0A1G1TLQ6_9BACT</name>
<gene>
    <name evidence="3" type="ORF">BEN49_04275</name>
</gene>
<dbReference type="InterPro" id="IPR036264">
    <property type="entry name" value="Bact_exopeptidase_dim_dom"/>
</dbReference>
<feature type="chain" id="PRO_5009579822" evidence="1">
    <location>
        <begin position="32"/>
        <end position="557"/>
    </location>
</feature>
<dbReference type="InterPro" id="IPR052030">
    <property type="entry name" value="Peptidase_M20/M20A_hydrolases"/>
</dbReference>
<proteinExistence type="predicted"/>
<protein>
    <submittedName>
        <fullName evidence="3">Amidohydrolase</fullName>
    </submittedName>
</protein>
<evidence type="ECO:0000259" key="2">
    <source>
        <dbReference type="Pfam" id="PF07687"/>
    </source>
</evidence>
<reference evidence="3 4" key="1">
    <citation type="submission" date="2016-08" db="EMBL/GenBank/DDBJ databases">
        <title>Hymenobacter coccineus sp. nov., Hymenobacter lapidarius sp. nov. and Hymenobacter glacialis sp. nov., isolated from Antarctic soil.</title>
        <authorList>
            <person name="Sedlacek I."/>
            <person name="Kralova S."/>
            <person name="Kyrova K."/>
            <person name="Maslanova I."/>
            <person name="Stankova E."/>
            <person name="Vrbovska V."/>
            <person name="Nemec M."/>
            <person name="Bartak M."/>
            <person name="Svec P."/>
            <person name="Busse H.-J."/>
            <person name="Pantucek R."/>
        </authorList>
    </citation>
    <scope>NUCLEOTIDE SEQUENCE [LARGE SCALE GENOMIC DNA]</scope>
    <source>
        <strain evidence="3 4">CCM 8649</strain>
    </source>
</reference>
<organism evidence="3 4">
    <name type="scientific">Hymenobacter coccineus</name>
    <dbReference type="NCBI Taxonomy" id="1908235"/>
    <lineage>
        <taxon>Bacteria</taxon>
        <taxon>Pseudomonadati</taxon>
        <taxon>Bacteroidota</taxon>
        <taxon>Cytophagia</taxon>
        <taxon>Cytophagales</taxon>
        <taxon>Hymenobacteraceae</taxon>
        <taxon>Hymenobacter</taxon>
    </lineage>
</organism>
<dbReference type="AlphaFoldDB" id="A0A1G1TLQ6"/>
<dbReference type="Gene3D" id="3.30.70.360">
    <property type="match status" value="1"/>
</dbReference>
<feature type="domain" description="Peptidase M20 dimerisation" evidence="2">
    <location>
        <begin position="226"/>
        <end position="302"/>
    </location>
</feature>
<dbReference type="InterPro" id="IPR006311">
    <property type="entry name" value="TAT_signal"/>
</dbReference>
<dbReference type="GO" id="GO:0005737">
    <property type="term" value="C:cytoplasm"/>
    <property type="evidence" value="ECO:0007669"/>
    <property type="project" value="TreeGrafter"/>
</dbReference>
<dbReference type="EMBL" id="MDZA01000033">
    <property type="protein sequence ID" value="OGX91806.1"/>
    <property type="molecule type" value="Genomic_DNA"/>
</dbReference>